<protein>
    <submittedName>
        <fullName evidence="2">Schlafen family member 13-like</fullName>
    </submittedName>
</protein>
<reference evidence="2" key="1">
    <citation type="submission" date="2020-04" db="EMBL/GenBank/DDBJ databases">
        <authorList>
            <person name="Alioto T."/>
            <person name="Alioto T."/>
            <person name="Gomez Garrido J."/>
        </authorList>
    </citation>
    <scope>NUCLEOTIDE SEQUENCE</scope>
    <source>
        <strain evidence="2">A484AB</strain>
    </source>
</reference>
<dbReference type="InterPro" id="IPR007421">
    <property type="entry name" value="Schlafen_AlbA_2_dom"/>
</dbReference>
<keyword evidence="3" id="KW-1185">Reference proteome</keyword>
<dbReference type="Gene3D" id="3.30.950.30">
    <property type="entry name" value="Schlafen, AAA domain"/>
    <property type="match status" value="1"/>
</dbReference>
<evidence type="ECO:0000313" key="2">
    <source>
        <dbReference type="EMBL" id="CAB3998570.1"/>
    </source>
</evidence>
<organism evidence="2 3">
    <name type="scientific">Paramuricea clavata</name>
    <name type="common">Red gorgonian</name>
    <name type="synonym">Violescent sea-whip</name>
    <dbReference type="NCBI Taxonomy" id="317549"/>
    <lineage>
        <taxon>Eukaryota</taxon>
        <taxon>Metazoa</taxon>
        <taxon>Cnidaria</taxon>
        <taxon>Anthozoa</taxon>
        <taxon>Octocorallia</taxon>
        <taxon>Malacalcyonacea</taxon>
        <taxon>Plexauridae</taxon>
        <taxon>Paramuricea</taxon>
    </lineage>
</organism>
<comment type="caution">
    <text evidence="2">The sequence shown here is derived from an EMBL/GenBank/DDBJ whole genome shotgun (WGS) entry which is preliminary data.</text>
</comment>
<evidence type="ECO:0000313" key="3">
    <source>
        <dbReference type="Proteomes" id="UP001152795"/>
    </source>
</evidence>
<dbReference type="EMBL" id="CACRXK020003388">
    <property type="protein sequence ID" value="CAB3998570.1"/>
    <property type="molecule type" value="Genomic_DNA"/>
</dbReference>
<name>A0A7D9E2P9_PARCT</name>
<feature type="domain" description="Schlafen AlbA-2" evidence="1">
    <location>
        <begin position="187"/>
        <end position="303"/>
    </location>
</feature>
<dbReference type="Pfam" id="PF04326">
    <property type="entry name" value="SLFN_AlbA_2"/>
    <property type="match status" value="1"/>
</dbReference>
<evidence type="ECO:0000259" key="1">
    <source>
        <dbReference type="Pfam" id="PF04326"/>
    </source>
</evidence>
<accession>A0A7D9E2P9</accession>
<dbReference type="Proteomes" id="UP001152795">
    <property type="component" value="Unassembled WGS sequence"/>
</dbReference>
<gene>
    <name evidence="2" type="ORF">PACLA_8A034807</name>
</gene>
<dbReference type="OrthoDB" id="5947432at2759"/>
<sequence>MDDRVDETVHVISLCRFENTSANRRYKGNKLNEIVHAICAMLNSDGGNVVLHNECDCEKCKSSQMSLVVRMLEQSMISIIGLNQTVSNINFKEDEKRILILVKKSDSLITTNYNLYLPSQTLVVQMSPLESLDKVVNRNVDSESVQPGSHKRLFCKDKECSFRENKMCELKHLKAGPSKRTRLADRMTGKSNKFSCYVSAFANHSGGHIYYGIRDDGVVEGELIPNADNIEITNKVRKAIKMMIWPQEIDQPKRGVHWEIFFEPVLDQNSKPIPSTFVIVIYIAPCLGGVFTEEPECYEMVEGKVNKMSFTTWKKAILRPGWLRRREEIPRSVHRISWSSAEARKTFTVGVEGEKLRKLINKGDWGAFSKECQILQKKSQLSVMKLLVLSKQITACYRRGSFNEARASLEQYNTILPQAQDRFIFEVMGLYLQAALKRASGDFQELPELLTAALSKAELIQPGLVTAIVYVFAGTVTDLINSEDPTNEVGSPDVLSIRALEHLRCVPVPPDHSEVVTEMEQKIHITLATFYLGCNISGQRIKGNYNVNNSGIDKAKKSILAVHGSADEGNPLSVYREVQLNLVRSIYNYRRSQVSSDQRTRFLCSAFEYAKKAGCLARDYQFMEMVEWSKANETLCTEELVRSQLFSARKNIQPENSLHEPKHLLPRTQASLCKKTVMPI</sequence>
<proteinExistence type="predicted"/>
<dbReference type="AlphaFoldDB" id="A0A7D9E2P9"/>
<dbReference type="InterPro" id="IPR038461">
    <property type="entry name" value="Schlafen_AlbA_2_dom_sf"/>
</dbReference>